<accession>A0AAD4QCK0</accession>
<comment type="caution">
    <text evidence="2">The sequence shown here is derived from an EMBL/GenBank/DDBJ whole genome shotgun (WGS) entry which is preliminary data.</text>
</comment>
<name>A0AAD4QCK0_9AGAM</name>
<evidence type="ECO:0000313" key="2">
    <source>
        <dbReference type="EMBL" id="KAH8994988.1"/>
    </source>
</evidence>
<dbReference type="AlphaFoldDB" id="A0AAD4QCK0"/>
<proteinExistence type="predicted"/>
<keyword evidence="1" id="KW-1133">Transmembrane helix</keyword>
<keyword evidence="1" id="KW-0472">Membrane</keyword>
<sequence length="307" mass="33884">MSPALAAISESPPTALGKACSVASNHLDPRTKKFTSDCDAQTFCSGTVNGTCVPRQCQRDEFPFGYRANQTQPGLCPEGSFCPDEGDICRPLVAVGQPCQFNRDDQCAPSDIPGLADYHNFNGAVCLNSVCTYANLTEKQPCTFELSTYEGISAAGVGFSNGIVRDNCQTALHFCNTATKVCEPLRSVGQQCQYHRDCKSLKRVTGNQYNCVQNVCASPPEEPFEVTLGQYATTTLAIILAMAATCIMLVVMHRRHRLQRYEEIRDYCDEQIRYVSSYLAYPRVCSRIAKQATAVSFCNANEYYRWA</sequence>
<feature type="transmembrane region" description="Helical" evidence="1">
    <location>
        <begin position="228"/>
        <end position="251"/>
    </location>
</feature>
<evidence type="ECO:0000256" key="1">
    <source>
        <dbReference type="SAM" id="Phobius"/>
    </source>
</evidence>
<dbReference type="EMBL" id="JAKELL010000013">
    <property type="protein sequence ID" value="KAH8994988.1"/>
    <property type="molecule type" value="Genomic_DNA"/>
</dbReference>
<organism evidence="2 3">
    <name type="scientific">Lactarius akahatsu</name>
    <dbReference type="NCBI Taxonomy" id="416441"/>
    <lineage>
        <taxon>Eukaryota</taxon>
        <taxon>Fungi</taxon>
        <taxon>Dikarya</taxon>
        <taxon>Basidiomycota</taxon>
        <taxon>Agaricomycotina</taxon>
        <taxon>Agaricomycetes</taxon>
        <taxon>Russulales</taxon>
        <taxon>Russulaceae</taxon>
        <taxon>Lactarius</taxon>
    </lineage>
</organism>
<gene>
    <name evidence="2" type="ORF">EDB92DRAFT_1795038</name>
</gene>
<evidence type="ECO:0000313" key="3">
    <source>
        <dbReference type="Proteomes" id="UP001201163"/>
    </source>
</evidence>
<dbReference type="Proteomes" id="UP001201163">
    <property type="component" value="Unassembled WGS sequence"/>
</dbReference>
<keyword evidence="1" id="KW-0812">Transmembrane</keyword>
<protein>
    <submittedName>
        <fullName evidence="2">Uncharacterized protein</fullName>
    </submittedName>
</protein>
<reference evidence="2" key="1">
    <citation type="submission" date="2022-01" db="EMBL/GenBank/DDBJ databases">
        <title>Comparative genomics reveals a dynamic genome evolution in the ectomycorrhizal milk-cap (Lactarius) mushrooms.</title>
        <authorList>
            <consortium name="DOE Joint Genome Institute"/>
            <person name="Lebreton A."/>
            <person name="Tang N."/>
            <person name="Kuo A."/>
            <person name="LaButti K."/>
            <person name="Drula E."/>
            <person name="Barry K."/>
            <person name="Clum A."/>
            <person name="Lipzen A."/>
            <person name="Mousain D."/>
            <person name="Ng V."/>
            <person name="Wang R."/>
            <person name="Wang X."/>
            <person name="Dai Y."/>
            <person name="Henrissat B."/>
            <person name="Grigoriev I.V."/>
            <person name="Guerin-Laguette A."/>
            <person name="Yu F."/>
            <person name="Martin F.M."/>
        </authorList>
    </citation>
    <scope>NUCLEOTIDE SEQUENCE</scope>
    <source>
        <strain evidence="2">QP</strain>
    </source>
</reference>
<keyword evidence="3" id="KW-1185">Reference proteome</keyword>